<evidence type="ECO:0000256" key="2">
    <source>
        <dbReference type="ARBA" id="ARBA00023125"/>
    </source>
</evidence>
<sequence length="730" mass="78188">MVSQQPEQLTAAGISRLAGVTRATVSNWRRRHADFPLPSGGTEANPTYDRVAVEAWLAARGQLPERSPMDELRAELRGLPREVTADHLSAFLLAVARMDGAARRKLIGLSDEEFLARIQGPLEERVGLLPHARRDGLTASAVPALKTVLRAVNASGIAETLDVLHERQSADGTARGVYGTPEVVADLMAVLLEGTTYPASVYDPACGSGGLLIAAGRQGSASLIGQDVSPVQADQAAVRVGALVPGSEVRIRAGDSLREDAFPGLAAEAVLCNPPYADRDWGHDELGYDARWEYGVPPKGESELAWVQHCLAHLEPGGPAVILLPPAVAERSGGRKIRAELVRRGALRAIASLPPGAAPPQHVGLHLWILRRPADDRADVPPVLFVDTAQDDLPGTLRLTTGSGKTQAVLAELARSALGKGEIRVLTWKESPHDFRRTILQHWRRYEEAPEDFETVPGVARAVPALELIDEGVDLTPSRHVRTAPPAVAPDQQAESARATRMRLRRAADALVAVSGGEEWKPGGAKAATWRTATVADLMRGGAIGLHRVTGASRGRRLTEPVVPPDGDGRRVLTAGDVVADRTASGSAEESALTELLELQRGDVVLPEMLHGGAGTARVVDDRDVGALLGPHLYLFRPDLDRLDPWFLAGFLAAEENLHSTATGSTVVRVDARRLRVPLLPLEEQRRYGRAFRRLTAMRRAANLAVRLAEETSRQLGIGLTSGSLLPPGD</sequence>
<dbReference type="GO" id="GO:0009307">
    <property type="term" value="P:DNA restriction-modification system"/>
    <property type="evidence" value="ECO:0007669"/>
    <property type="project" value="UniProtKB-KW"/>
</dbReference>
<dbReference type="AlphaFoldDB" id="A0A8J3S849"/>
<dbReference type="GO" id="GO:0032259">
    <property type="term" value="P:methylation"/>
    <property type="evidence" value="ECO:0007669"/>
    <property type="project" value="InterPro"/>
</dbReference>
<dbReference type="InterPro" id="IPR029063">
    <property type="entry name" value="SAM-dependent_MTases_sf"/>
</dbReference>
<dbReference type="PANTHER" id="PTHR42998:SF1">
    <property type="entry name" value="TYPE I RESTRICTION ENZYME HINDI METHYLASE SUBUNIT"/>
    <property type="match status" value="1"/>
</dbReference>
<evidence type="ECO:0000259" key="3">
    <source>
        <dbReference type="Pfam" id="PF02384"/>
    </source>
</evidence>
<keyword evidence="5" id="KW-1185">Reference proteome</keyword>
<keyword evidence="4" id="KW-0378">Hydrolase</keyword>
<dbReference type="SUPFAM" id="SSF116734">
    <property type="entry name" value="DNA methylase specificity domain"/>
    <property type="match status" value="1"/>
</dbReference>
<dbReference type="EMBL" id="BOOI01000068">
    <property type="protein sequence ID" value="GIH87850.1"/>
    <property type="molecule type" value="Genomic_DNA"/>
</dbReference>
<protein>
    <submittedName>
        <fullName evidence="4">Type II restriction endonuclease subunit M</fullName>
    </submittedName>
</protein>
<dbReference type="SUPFAM" id="SSF53335">
    <property type="entry name" value="S-adenosyl-L-methionine-dependent methyltransferases"/>
    <property type="match status" value="1"/>
</dbReference>
<dbReference type="InterPro" id="IPR003356">
    <property type="entry name" value="DNA_methylase_A-5"/>
</dbReference>
<dbReference type="GO" id="GO:0008170">
    <property type="term" value="F:N-methyltransferase activity"/>
    <property type="evidence" value="ECO:0007669"/>
    <property type="project" value="InterPro"/>
</dbReference>
<dbReference type="PRINTS" id="PR00507">
    <property type="entry name" value="N12N6MTFRASE"/>
</dbReference>
<keyword evidence="4" id="KW-0540">Nuclease</keyword>
<dbReference type="GO" id="GO:0003677">
    <property type="term" value="F:DNA binding"/>
    <property type="evidence" value="ECO:0007669"/>
    <property type="project" value="UniProtKB-KW"/>
</dbReference>
<dbReference type="Proteomes" id="UP000655044">
    <property type="component" value="Unassembled WGS sequence"/>
</dbReference>
<dbReference type="Pfam" id="PF02384">
    <property type="entry name" value="N6_Mtase"/>
    <property type="match status" value="1"/>
</dbReference>
<dbReference type="InterPro" id="IPR036388">
    <property type="entry name" value="WH-like_DNA-bd_sf"/>
</dbReference>
<keyword evidence="2" id="KW-0238">DNA-binding</keyword>
<dbReference type="GO" id="GO:0004519">
    <property type="term" value="F:endonuclease activity"/>
    <property type="evidence" value="ECO:0007669"/>
    <property type="project" value="UniProtKB-KW"/>
</dbReference>
<gene>
    <name evidence="4" type="ORF">Pro02_62580</name>
</gene>
<dbReference type="InterPro" id="IPR044946">
    <property type="entry name" value="Restrct_endonuc_typeI_TRD_sf"/>
</dbReference>
<dbReference type="PROSITE" id="PS00092">
    <property type="entry name" value="N6_MTASE"/>
    <property type="match status" value="1"/>
</dbReference>
<dbReference type="Gene3D" id="3.90.220.20">
    <property type="entry name" value="DNA methylase specificity domains"/>
    <property type="match status" value="1"/>
</dbReference>
<reference evidence="4" key="1">
    <citation type="submission" date="2021-01" db="EMBL/GenBank/DDBJ databases">
        <title>Whole genome shotgun sequence of Planobispora rosea NBRC 15558.</title>
        <authorList>
            <person name="Komaki H."/>
            <person name="Tamura T."/>
        </authorList>
    </citation>
    <scope>NUCLEOTIDE SEQUENCE</scope>
    <source>
        <strain evidence="4">NBRC 15558</strain>
    </source>
</reference>
<feature type="domain" description="DNA methylase adenine-specific" evidence="3">
    <location>
        <begin position="169"/>
        <end position="391"/>
    </location>
</feature>
<name>A0A8J3S849_PLARO</name>
<proteinExistence type="predicted"/>
<organism evidence="4 5">
    <name type="scientific">Planobispora rosea</name>
    <dbReference type="NCBI Taxonomy" id="35762"/>
    <lineage>
        <taxon>Bacteria</taxon>
        <taxon>Bacillati</taxon>
        <taxon>Actinomycetota</taxon>
        <taxon>Actinomycetes</taxon>
        <taxon>Streptosporangiales</taxon>
        <taxon>Streptosporangiaceae</taxon>
        <taxon>Planobispora</taxon>
    </lineage>
</organism>
<dbReference type="CDD" id="cd02440">
    <property type="entry name" value="AdoMet_MTases"/>
    <property type="match status" value="1"/>
</dbReference>
<keyword evidence="1" id="KW-0680">Restriction system</keyword>
<comment type="caution">
    <text evidence="4">The sequence shown here is derived from an EMBL/GenBank/DDBJ whole genome shotgun (WGS) entry which is preliminary data.</text>
</comment>
<dbReference type="PANTHER" id="PTHR42998">
    <property type="entry name" value="TYPE I RESTRICTION ENZYME HINDVIIP M PROTEIN-RELATED"/>
    <property type="match status" value="1"/>
</dbReference>
<dbReference type="Gene3D" id="1.10.10.10">
    <property type="entry name" value="Winged helix-like DNA-binding domain superfamily/Winged helix DNA-binding domain"/>
    <property type="match status" value="1"/>
</dbReference>
<evidence type="ECO:0000313" key="5">
    <source>
        <dbReference type="Proteomes" id="UP000655044"/>
    </source>
</evidence>
<dbReference type="Gene3D" id="3.40.50.150">
    <property type="entry name" value="Vaccinia Virus protein VP39"/>
    <property type="match status" value="1"/>
</dbReference>
<keyword evidence="4" id="KW-0255">Endonuclease</keyword>
<evidence type="ECO:0000256" key="1">
    <source>
        <dbReference type="ARBA" id="ARBA00022747"/>
    </source>
</evidence>
<dbReference type="InterPro" id="IPR052916">
    <property type="entry name" value="Type-I_RE_MTase_Subunit"/>
</dbReference>
<evidence type="ECO:0000313" key="4">
    <source>
        <dbReference type="EMBL" id="GIH87850.1"/>
    </source>
</evidence>
<accession>A0A8J3S849</accession>
<dbReference type="InterPro" id="IPR002052">
    <property type="entry name" value="DNA_methylase_N6_adenine_CS"/>
</dbReference>